<organism evidence="5 6">
    <name type="scientific">Armadillidium nasatum</name>
    <dbReference type="NCBI Taxonomy" id="96803"/>
    <lineage>
        <taxon>Eukaryota</taxon>
        <taxon>Metazoa</taxon>
        <taxon>Ecdysozoa</taxon>
        <taxon>Arthropoda</taxon>
        <taxon>Crustacea</taxon>
        <taxon>Multicrustacea</taxon>
        <taxon>Malacostraca</taxon>
        <taxon>Eumalacostraca</taxon>
        <taxon>Peracarida</taxon>
        <taxon>Isopoda</taxon>
        <taxon>Oniscidea</taxon>
        <taxon>Crinocheta</taxon>
        <taxon>Armadillidiidae</taxon>
        <taxon>Armadillidium</taxon>
    </lineage>
</organism>
<dbReference type="GO" id="GO:0000226">
    <property type="term" value="P:microtubule cytoskeleton organization"/>
    <property type="evidence" value="ECO:0007669"/>
    <property type="project" value="TreeGrafter"/>
</dbReference>
<name>A0A5N5SUU8_9CRUS</name>
<evidence type="ECO:0000256" key="3">
    <source>
        <dbReference type="SAM" id="MobiDB-lite"/>
    </source>
</evidence>
<dbReference type="SMART" id="SM00220">
    <property type="entry name" value="S_TKc"/>
    <property type="match status" value="1"/>
</dbReference>
<dbReference type="GO" id="GO:0050321">
    <property type="term" value="F:tau-protein kinase activity"/>
    <property type="evidence" value="ECO:0007669"/>
    <property type="project" value="TreeGrafter"/>
</dbReference>
<dbReference type="PANTHER" id="PTHR24346">
    <property type="entry name" value="MAP/MICROTUBULE AFFINITY-REGULATING KINASE"/>
    <property type="match status" value="1"/>
</dbReference>
<evidence type="ECO:0000313" key="5">
    <source>
        <dbReference type="EMBL" id="KAB7497996.1"/>
    </source>
</evidence>
<dbReference type="Gene3D" id="1.10.510.10">
    <property type="entry name" value="Transferase(Phosphotransferase) domain 1"/>
    <property type="match status" value="1"/>
</dbReference>
<evidence type="ECO:0000256" key="1">
    <source>
        <dbReference type="ARBA" id="ARBA00022741"/>
    </source>
</evidence>
<protein>
    <submittedName>
        <fullName evidence="5">Serine/threonine-protein kinase NIM1</fullName>
    </submittedName>
</protein>
<keyword evidence="6" id="KW-1185">Reference proteome</keyword>
<sequence length="358" mass="39981">VIEKSKLDQKTQKMLTREISNMDIIAHPNIIRLFEVVETLTRIHLVLEFAPCGELFNRISTEGRLNESEAIIIFSQVLSAVIYLHNLSIIHRDIKAENVFMISNKRVKLGDFGFSTKVSNLSEQLSTFCGSPPYAAPELYKDESYEGPGVDIWALGVLLFFLLTADMPFKASTVAGLKRQILGGSFLIPLHVSDNARDLINKLMVQSPQERLSPSQISTHPWFRGTDAVVRDSLLPYVTFPRPSNTKEKISDEEMEVFSLLNDWGISRKSLDDSIEKGARSAIVATYRILMHHLLHADETDGSLYDESRFEGHSGINTPSEARSTAGSSSLSPKKNKFRLKNGLSKSGKLKSKACIIL</sequence>
<keyword evidence="1" id="KW-0547">Nucleotide-binding</keyword>
<proteinExistence type="predicted"/>
<dbReference type="InterPro" id="IPR008271">
    <property type="entry name" value="Ser/Thr_kinase_AS"/>
</dbReference>
<evidence type="ECO:0000259" key="4">
    <source>
        <dbReference type="PROSITE" id="PS50011"/>
    </source>
</evidence>
<evidence type="ECO:0000313" key="6">
    <source>
        <dbReference type="Proteomes" id="UP000326759"/>
    </source>
</evidence>
<dbReference type="AlphaFoldDB" id="A0A5N5SUU8"/>
<feature type="domain" description="Protein kinase" evidence="4">
    <location>
        <begin position="1"/>
        <end position="223"/>
    </location>
</feature>
<dbReference type="PANTHER" id="PTHR24346:SF49">
    <property type="entry name" value="NIM1 SERINE_THREONINE PROTEIN KINASE"/>
    <property type="match status" value="1"/>
</dbReference>
<reference evidence="5 6" key="1">
    <citation type="journal article" date="2019" name="PLoS Biol.">
        <title>Sex chromosomes control vertical transmission of feminizing Wolbachia symbionts in an isopod.</title>
        <authorList>
            <person name="Becking T."/>
            <person name="Chebbi M.A."/>
            <person name="Giraud I."/>
            <person name="Moumen B."/>
            <person name="Laverre T."/>
            <person name="Caubet Y."/>
            <person name="Peccoud J."/>
            <person name="Gilbert C."/>
            <person name="Cordaux R."/>
        </authorList>
    </citation>
    <scope>NUCLEOTIDE SEQUENCE [LARGE SCALE GENOMIC DNA]</scope>
    <source>
        <strain evidence="5">ANa2</strain>
        <tissue evidence="5">Whole body excluding digestive tract and cuticle</tissue>
    </source>
</reference>
<keyword evidence="5" id="KW-0418">Kinase</keyword>
<feature type="compositionally biased region" description="Polar residues" evidence="3">
    <location>
        <begin position="315"/>
        <end position="333"/>
    </location>
</feature>
<keyword evidence="5" id="KW-0808">Transferase</keyword>
<feature type="non-terminal residue" evidence="5">
    <location>
        <position position="1"/>
    </location>
</feature>
<keyword evidence="2" id="KW-0067">ATP-binding</keyword>
<dbReference type="EMBL" id="SEYY01019682">
    <property type="protein sequence ID" value="KAB7497996.1"/>
    <property type="molecule type" value="Genomic_DNA"/>
</dbReference>
<dbReference type="GO" id="GO:0005524">
    <property type="term" value="F:ATP binding"/>
    <property type="evidence" value="ECO:0007669"/>
    <property type="project" value="UniProtKB-KW"/>
</dbReference>
<dbReference type="Proteomes" id="UP000326759">
    <property type="component" value="Unassembled WGS sequence"/>
</dbReference>
<accession>A0A5N5SUU8</accession>
<dbReference type="InterPro" id="IPR011009">
    <property type="entry name" value="Kinase-like_dom_sf"/>
</dbReference>
<dbReference type="GO" id="GO:0035556">
    <property type="term" value="P:intracellular signal transduction"/>
    <property type="evidence" value="ECO:0007669"/>
    <property type="project" value="TreeGrafter"/>
</dbReference>
<dbReference type="PROSITE" id="PS00108">
    <property type="entry name" value="PROTEIN_KINASE_ST"/>
    <property type="match status" value="1"/>
</dbReference>
<dbReference type="OrthoDB" id="193931at2759"/>
<dbReference type="SUPFAM" id="SSF56112">
    <property type="entry name" value="Protein kinase-like (PK-like)"/>
    <property type="match status" value="1"/>
</dbReference>
<dbReference type="GO" id="GO:0005737">
    <property type="term" value="C:cytoplasm"/>
    <property type="evidence" value="ECO:0007669"/>
    <property type="project" value="TreeGrafter"/>
</dbReference>
<gene>
    <name evidence="5" type="primary">Nim1k</name>
    <name evidence="5" type="ORF">Anas_01556</name>
</gene>
<dbReference type="Pfam" id="PF00069">
    <property type="entry name" value="Pkinase"/>
    <property type="match status" value="1"/>
</dbReference>
<dbReference type="InterPro" id="IPR000719">
    <property type="entry name" value="Prot_kinase_dom"/>
</dbReference>
<dbReference type="FunFam" id="1.10.510.10:FF:000571">
    <property type="entry name" value="Maternal embryonic leucine zipper kinase"/>
    <property type="match status" value="1"/>
</dbReference>
<comment type="caution">
    <text evidence="5">The sequence shown here is derived from an EMBL/GenBank/DDBJ whole genome shotgun (WGS) entry which is preliminary data.</text>
</comment>
<evidence type="ECO:0000256" key="2">
    <source>
        <dbReference type="ARBA" id="ARBA00022840"/>
    </source>
</evidence>
<feature type="region of interest" description="Disordered" evidence="3">
    <location>
        <begin position="306"/>
        <end position="336"/>
    </location>
</feature>
<dbReference type="PROSITE" id="PS50011">
    <property type="entry name" value="PROTEIN_KINASE_DOM"/>
    <property type="match status" value="1"/>
</dbReference>